<proteinExistence type="predicted"/>
<feature type="region of interest" description="Disordered" evidence="1">
    <location>
        <begin position="17"/>
        <end position="57"/>
    </location>
</feature>
<sequence>MGSEALRQEEEEVFLRFKRGSSSGRHVNSEAEETDRLVLEGPPPSPIEESDAREAEHEEQDTAAFFIEEREKEANDYRRLSNGDIEFERSSSWNNRIHPETFGTGVFSRNGHSYRRDRSKPLKSGLHSYRCAAKKRKGMHLPVEQGYPLISSGLVHVPQQEMQSMLSEVRSPTKPWPVQLILERLNKDGDIECNIPDALSFSVPDRFRFFKDEVFLVRDINGNGMRALIFMSYHGTNLLARYKNVAFDGTFRIVPDHMLQLFTIHAFLDTRSSLPACYVIMNKKKSQNYIAINELLGESGPPVSCMSDFERASYGAARDVWPDIKVTLCHFHLEQSVYRFVQSHPDLLVRA</sequence>
<dbReference type="InterPro" id="IPR018289">
    <property type="entry name" value="MULE_transposase_dom"/>
</dbReference>
<dbReference type="Proteomes" id="UP001175271">
    <property type="component" value="Unassembled WGS sequence"/>
</dbReference>
<comment type="caution">
    <text evidence="3">The sequence shown here is derived from an EMBL/GenBank/DDBJ whole genome shotgun (WGS) entry which is preliminary data.</text>
</comment>
<name>A0AA39IQW5_9BILA</name>
<reference evidence="3" key="1">
    <citation type="submission" date="2023-06" db="EMBL/GenBank/DDBJ databases">
        <title>Genomic analysis of the entomopathogenic nematode Steinernema hermaphroditum.</title>
        <authorList>
            <person name="Schwarz E.M."/>
            <person name="Heppert J.K."/>
            <person name="Baniya A."/>
            <person name="Schwartz H.T."/>
            <person name="Tan C.-H."/>
            <person name="Antoshechkin I."/>
            <person name="Sternberg P.W."/>
            <person name="Goodrich-Blair H."/>
            <person name="Dillman A.R."/>
        </authorList>
    </citation>
    <scope>NUCLEOTIDE SEQUENCE</scope>
    <source>
        <strain evidence="3">PS9179</strain>
        <tissue evidence="3">Whole animal</tissue>
    </source>
</reference>
<organism evidence="3 4">
    <name type="scientific">Steinernema hermaphroditum</name>
    <dbReference type="NCBI Taxonomy" id="289476"/>
    <lineage>
        <taxon>Eukaryota</taxon>
        <taxon>Metazoa</taxon>
        <taxon>Ecdysozoa</taxon>
        <taxon>Nematoda</taxon>
        <taxon>Chromadorea</taxon>
        <taxon>Rhabditida</taxon>
        <taxon>Tylenchina</taxon>
        <taxon>Panagrolaimomorpha</taxon>
        <taxon>Strongyloidoidea</taxon>
        <taxon>Steinernematidae</taxon>
        <taxon>Steinernema</taxon>
    </lineage>
</organism>
<gene>
    <name evidence="3" type="ORF">QR680_010526</name>
</gene>
<evidence type="ECO:0000313" key="4">
    <source>
        <dbReference type="Proteomes" id="UP001175271"/>
    </source>
</evidence>
<evidence type="ECO:0000313" key="3">
    <source>
        <dbReference type="EMBL" id="KAK0427979.1"/>
    </source>
</evidence>
<evidence type="ECO:0000259" key="2">
    <source>
        <dbReference type="Pfam" id="PF10551"/>
    </source>
</evidence>
<dbReference type="EMBL" id="JAUCMV010000001">
    <property type="protein sequence ID" value="KAK0427979.1"/>
    <property type="molecule type" value="Genomic_DNA"/>
</dbReference>
<evidence type="ECO:0000256" key="1">
    <source>
        <dbReference type="SAM" id="MobiDB-lite"/>
    </source>
</evidence>
<dbReference type="Pfam" id="PF10551">
    <property type="entry name" value="MULE"/>
    <property type="match status" value="1"/>
</dbReference>
<feature type="domain" description="MULE transposase" evidence="2">
    <location>
        <begin position="245"/>
        <end position="335"/>
    </location>
</feature>
<keyword evidence="4" id="KW-1185">Reference proteome</keyword>
<protein>
    <recommendedName>
        <fullName evidence="2">MULE transposase domain-containing protein</fullName>
    </recommendedName>
</protein>
<accession>A0AA39IQW5</accession>
<dbReference type="AlphaFoldDB" id="A0AA39IQW5"/>